<reference evidence="3 5" key="1">
    <citation type="submission" date="2014-04" db="EMBL/GenBank/DDBJ databases">
        <authorList>
            <person name="Bishop-Lilly K.A."/>
            <person name="Broomall S.M."/>
            <person name="Chain P.S."/>
            <person name="Chertkov O."/>
            <person name="Coyne S.R."/>
            <person name="Daligault H.E."/>
            <person name="Davenport K.W."/>
            <person name="Erkkila T."/>
            <person name="Frey K.G."/>
            <person name="Gibbons H.S."/>
            <person name="Gu W."/>
            <person name="Jaissle J."/>
            <person name="Johnson S.L."/>
            <person name="Koroleva G.I."/>
            <person name="Ladner J.T."/>
            <person name="Lo C.-C."/>
            <person name="Minogue T.D."/>
            <person name="Munk C."/>
            <person name="Palacios G.F."/>
            <person name="Redden C.L."/>
            <person name="Rosenzweig C.N."/>
            <person name="Scholz M.B."/>
            <person name="Teshima H."/>
            <person name="Xu Y."/>
        </authorList>
    </citation>
    <scope>NUCLEOTIDE SEQUENCE [LARGE SCALE GENOMIC DNA]</scope>
    <source>
        <strain evidence="3 5">8244</strain>
    </source>
</reference>
<protein>
    <recommendedName>
        <fullName evidence="2">tRNA nuclease CdiA C-terminal domain-containing protein</fullName>
    </recommendedName>
</protein>
<feature type="domain" description="tRNA nuclease CdiA C-terminal" evidence="2">
    <location>
        <begin position="188"/>
        <end position="269"/>
    </location>
</feature>
<dbReference type="Pfam" id="PF18451">
    <property type="entry name" value="CdiA_C"/>
    <property type="match status" value="1"/>
</dbReference>
<keyword evidence="5" id="KW-1185">Reference proteome</keyword>
<evidence type="ECO:0000313" key="3">
    <source>
        <dbReference type="EMBL" id="KFN09141.1"/>
    </source>
</evidence>
<evidence type="ECO:0000259" key="2">
    <source>
        <dbReference type="Pfam" id="PF18451"/>
    </source>
</evidence>
<dbReference type="CDD" id="cd13442">
    <property type="entry name" value="CDI_toxin_Bp1026b-like"/>
    <property type="match status" value="1"/>
</dbReference>
<dbReference type="InterPro" id="IPR033806">
    <property type="entry name" value="CDI_toxin_Bp1026b-like"/>
</dbReference>
<proteinExistence type="predicted"/>
<dbReference type="Proteomes" id="UP000442469">
    <property type="component" value="Unassembled WGS sequence"/>
</dbReference>
<dbReference type="HOGENOM" id="CLU_1004148_0_0_9"/>
<name>A0A090ZYI4_PAEMA</name>
<evidence type="ECO:0000313" key="4">
    <source>
        <dbReference type="EMBL" id="MUG21596.1"/>
    </source>
</evidence>
<feature type="region of interest" description="Disordered" evidence="1">
    <location>
        <begin position="93"/>
        <end position="136"/>
    </location>
</feature>
<dbReference type="InterPro" id="IPR040559">
    <property type="entry name" value="CdiA_C"/>
</dbReference>
<dbReference type="OrthoDB" id="5524878at2"/>
<evidence type="ECO:0000256" key="1">
    <source>
        <dbReference type="SAM" id="MobiDB-lite"/>
    </source>
</evidence>
<dbReference type="PATRIC" id="fig|44252.3.peg.2677"/>
<organism evidence="3 5">
    <name type="scientific">Paenibacillus macerans</name>
    <name type="common">Bacillus macerans</name>
    <dbReference type="NCBI Taxonomy" id="44252"/>
    <lineage>
        <taxon>Bacteria</taxon>
        <taxon>Bacillati</taxon>
        <taxon>Bacillota</taxon>
        <taxon>Bacilli</taxon>
        <taxon>Bacillales</taxon>
        <taxon>Paenibacillaceae</taxon>
        <taxon>Paenibacillus</taxon>
    </lineage>
</organism>
<comment type="caution">
    <text evidence="3">The sequence shown here is derived from an EMBL/GenBank/DDBJ whole genome shotgun (WGS) entry which is preliminary data.</text>
</comment>
<reference evidence="4 6" key="2">
    <citation type="submission" date="2019-11" db="EMBL/GenBank/DDBJ databases">
        <title>Draft genome sequences of five Paenibacillus species of dairy origin.</title>
        <authorList>
            <person name="Olajide A.M."/>
            <person name="Chen S."/>
            <person name="Lapointe G."/>
        </authorList>
    </citation>
    <scope>NUCLEOTIDE SEQUENCE [LARGE SCALE GENOMIC DNA]</scope>
    <source>
        <strain evidence="4 6">3CT49</strain>
    </source>
</reference>
<dbReference type="EMBL" id="WNZZ01000002">
    <property type="protein sequence ID" value="MUG21596.1"/>
    <property type="molecule type" value="Genomic_DNA"/>
</dbReference>
<accession>A0A090ZYI4</accession>
<dbReference type="GeneID" id="77006936"/>
<gene>
    <name evidence="3" type="ORF">DJ90_2749</name>
    <name evidence="4" type="ORF">GNQ08_04030</name>
</gene>
<dbReference type="Gene3D" id="3.40.1350.120">
    <property type="match status" value="1"/>
</dbReference>
<dbReference type="Proteomes" id="UP000029278">
    <property type="component" value="Unassembled WGS sequence"/>
</dbReference>
<evidence type="ECO:0000313" key="6">
    <source>
        <dbReference type="Proteomes" id="UP000442469"/>
    </source>
</evidence>
<dbReference type="STRING" id="44252.DJ90_2749"/>
<dbReference type="RefSeq" id="WP_051985416.1">
    <property type="nucleotide sequence ID" value="NZ_BGMM01000003.1"/>
</dbReference>
<dbReference type="GO" id="GO:0004549">
    <property type="term" value="F:tRNA-specific ribonuclease activity"/>
    <property type="evidence" value="ECO:0007669"/>
    <property type="project" value="InterPro"/>
</dbReference>
<feature type="compositionally biased region" description="Basic and acidic residues" evidence="1">
    <location>
        <begin position="93"/>
        <end position="119"/>
    </location>
</feature>
<dbReference type="EMBL" id="JMQA01000024">
    <property type="protein sequence ID" value="KFN09141.1"/>
    <property type="molecule type" value="Genomic_DNA"/>
</dbReference>
<evidence type="ECO:0000313" key="5">
    <source>
        <dbReference type="Proteomes" id="UP000029278"/>
    </source>
</evidence>
<sequence length="277" mass="30505">MGAAGAAGGLGLAGKWKSFFTDEHGVPKLGDGKLKTGSLKSLEQAAEAFEEILEGLSLSLQGWMSGMGGRRLGFEGNGGGGLGRHFEVEYNNDYRKHHGGGGDERERRKGSDERIEKVGSHNKLTEPSLPKGSKVTDQELKLFDSKRKDPGYEREVDTFKLLKAEGYDITPLKEIPGGNGWGIAPQSNPDFIIEGNVFDCYSPQGILSDNKVREIYKKTKKQANRIILNLDDFNVDDIGDLKQGILRKANPNGDLKNLKELLVVKDGKITRWFWKGD</sequence>
<dbReference type="AlphaFoldDB" id="A0A090ZYI4"/>